<dbReference type="AlphaFoldDB" id="A0A1L1PTL1"/>
<reference evidence="4" key="1">
    <citation type="submission" date="2014-11" db="EMBL/GenBank/DDBJ databases">
        <title>Draft genome sequence of Hydrogenophaga intermedia S1.</title>
        <authorList>
            <person name="Gan H.M."/>
            <person name="Chew T.H."/>
            <person name="Stolz A."/>
        </authorList>
    </citation>
    <scope>NUCLEOTIDE SEQUENCE [LARGE SCALE GENOMIC DNA]</scope>
    <source>
        <strain evidence="4">S1</strain>
    </source>
</reference>
<dbReference type="EMBL" id="CCAE010000073">
    <property type="protein sequence ID" value="CDN90267.1"/>
    <property type="molecule type" value="Genomic_DNA"/>
</dbReference>
<dbReference type="CDD" id="cd08899">
    <property type="entry name" value="SRPBCC_CalC_Aha1-like_6"/>
    <property type="match status" value="1"/>
</dbReference>
<evidence type="ECO:0000313" key="4">
    <source>
        <dbReference type="Proteomes" id="UP000028878"/>
    </source>
</evidence>
<dbReference type="InterPro" id="IPR023393">
    <property type="entry name" value="START-like_dom_sf"/>
</dbReference>
<keyword evidence="4" id="KW-1185">Reference proteome</keyword>
<protein>
    <submittedName>
        <fullName evidence="3">Aha1 domain-containing protein</fullName>
    </submittedName>
</protein>
<dbReference type="Gene3D" id="3.30.530.20">
    <property type="match status" value="1"/>
</dbReference>
<feature type="domain" description="Activator of Hsp90 ATPase homologue 1/2-like C-terminal" evidence="2">
    <location>
        <begin position="27"/>
        <end position="151"/>
    </location>
</feature>
<name>A0A1L1PTL1_HYDIT</name>
<evidence type="ECO:0000313" key="3">
    <source>
        <dbReference type="EMBL" id="CDN90267.1"/>
    </source>
</evidence>
<comment type="similarity">
    <text evidence="1">Belongs to the AHA1 family.</text>
</comment>
<dbReference type="RefSeq" id="WP_009518207.1">
    <property type="nucleotide sequence ID" value="NZ_CCAE010000073.1"/>
</dbReference>
<dbReference type="Pfam" id="PF08327">
    <property type="entry name" value="AHSA1"/>
    <property type="match status" value="1"/>
</dbReference>
<dbReference type="Proteomes" id="UP000028878">
    <property type="component" value="Unassembled WGS sequence"/>
</dbReference>
<dbReference type="InterPro" id="IPR013538">
    <property type="entry name" value="ASHA1/2-like_C"/>
</dbReference>
<organism evidence="3 4">
    <name type="scientific">Hydrogenophaga intermedia</name>
    <dbReference type="NCBI Taxonomy" id="65786"/>
    <lineage>
        <taxon>Bacteria</taxon>
        <taxon>Pseudomonadati</taxon>
        <taxon>Pseudomonadota</taxon>
        <taxon>Betaproteobacteria</taxon>
        <taxon>Burkholderiales</taxon>
        <taxon>Comamonadaceae</taxon>
        <taxon>Hydrogenophaga</taxon>
    </lineage>
</organism>
<sequence>MTTNNPYGERVSNDTVRIERQLPGTLQDIWAWITENDKREQWMARGTLEQRVGGQVRLEFRHKELTYADDPAPPKYADMAESAQLQGVVTACEPPRLLAHTWGGQGEVRYELSESHGGVRLVITHQRLAGMEDMLSVSAGWHAHLDLLVTRVKGEVRPRYWEHHTRLEAEYARRLAG</sequence>
<proteinExistence type="inferred from homology"/>
<evidence type="ECO:0000256" key="1">
    <source>
        <dbReference type="ARBA" id="ARBA00006817"/>
    </source>
</evidence>
<dbReference type="SUPFAM" id="SSF55961">
    <property type="entry name" value="Bet v1-like"/>
    <property type="match status" value="1"/>
</dbReference>
<gene>
    <name evidence="3" type="ORF">BN948_04709</name>
</gene>
<evidence type="ECO:0000259" key="2">
    <source>
        <dbReference type="Pfam" id="PF08327"/>
    </source>
</evidence>
<accession>A0A1L1PTL1</accession>